<evidence type="ECO:0000256" key="1">
    <source>
        <dbReference type="ARBA" id="ARBA00002901"/>
    </source>
</evidence>
<dbReference type="OrthoDB" id="9804758at2"/>
<comment type="catalytic activity">
    <reaction evidence="6">
        <text>adenylyl-molybdopterin + molybdate = Mo-molybdopterin + AMP + H(+)</text>
        <dbReference type="Rhea" id="RHEA:35047"/>
        <dbReference type="ChEBI" id="CHEBI:15378"/>
        <dbReference type="ChEBI" id="CHEBI:36264"/>
        <dbReference type="ChEBI" id="CHEBI:62727"/>
        <dbReference type="ChEBI" id="CHEBI:71302"/>
        <dbReference type="ChEBI" id="CHEBI:456215"/>
        <dbReference type="EC" id="2.10.1.1"/>
    </reaction>
</comment>
<dbReference type="STRING" id="1732.SAMN02910417_01668"/>
<dbReference type="InterPro" id="IPR038987">
    <property type="entry name" value="MoeA-like"/>
</dbReference>
<sequence length="420" mass="45938">MRDHSNHRQVNKQEAVRIITENCRFTPESESVPIQEAIGRILAQDVCANWDNPNTLTCRMDSVAVHWADFEHGMPDTSDWVRGKQWEFANTGVAMPQGFDTAIVVEHVVFSENDTKISFDALPSGKYAGTSAAGSKMKKGDLLVEKGTKITPLIAAHIVSGNHTHVQVVKKPKVLFMPTGNELVPVGGEIPKGKNIESNSYMIAAKIEQWGGEPMVADIVPDTKEALKKALHDAAARADIIVLNAGSSKGNDDWGIEMLEEEGTIFYHQTNHGPGHHSSFGILDETPVVGISGPPAGAAFTTDYYLYPAMMVYFGKNPMLSKIKVRLGQELGGMKKHQKPAGDSAKAKGEDRPMEGGEFYSVKQLILRQGEDGVIEAYPTKTMRPGAVEAEGADAYYLMPTWEGQRPPQKGDMIEVELRP</sequence>
<protein>
    <recommendedName>
        <fullName evidence="4 7">Molybdopterin molybdenumtransferase</fullName>
        <ecNumber evidence="3 7">2.10.1.1</ecNumber>
    </recommendedName>
</protein>
<dbReference type="Gene3D" id="3.40.980.10">
    <property type="entry name" value="MoaB/Mog-like domain"/>
    <property type="match status" value="1"/>
</dbReference>
<feature type="compositionally biased region" description="Basic and acidic residues" evidence="8">
    <location>
        <begin position="345"/>
        <end position="354"/>
    </location>
</feature>
<evidence type="ECO:0000256" key="4">
    <source>
        <dbReference type="ARBA" id="ARBA00021108"/>
    </source>
</evidence>
<dbReference type="PANTHER" id="PTHR10192:SF16">
    <property type="entry name" value="MOLYBDOPTERIN MOLYBDENUMTRANSFERASE"/>
    <property type="match status" value="1"/>
</dbReference>
<dbReference type="GO" id="GO:0046872">
    <property type="term" value="F:metal ion binding"/>
    <property type="evidence" value="ECO:0007669"/>
    <property type="project" value="UniProtKB-UniRule"/>
</dbReference>
<dbReference type="CDD" id="cd00887">
    <property type="entry name" value="MoeA"/>
    <property type="match status" value="1"/>
</dbReference>
<dbReference type="InterPro" id="IPR001453">
    <property type="entry name" value="MoaB/Mog_dom"/>
</dbReference>
<dbReference type="Proteomes" id="UP000199228">
    <property type="component" value="Unassembled WGS sequence"/>
</dbReference>
<dbReference type="Gene3D" id="2.40.340.10">
    <property type="entry name" value="MoeA, C-terminal, domain IV"/>
    <property type="match status" value="1"/>
</dbReference>
<comment type="cofactor">
    <cofactor evidence="7">
        <name>Mg(2+)</name>
        <dbReference type="ChEBI" id="CHEBI:18420"/>
    </cofactor>
</comment>
<feature type="region of interest" description="Disordered" evidence="8">
    <location>
        <begin position="333"/>
        <end position="354"/>
    </location>
</feature>
<dbReference type="SUPFAM" id="SSF53218">
    <property type="entry name" value="Molybdenum cofactor biosynthesis proteins"/>
    <property type="match status" value="1"/>
</dbReference>
<dbReference type="GO" id="GO:0005829">
    <property type="term" value="C:cytosol"/>
    <property type="evidence" value="ECO:0007669"/>
    <property type="project" value="TreeGrafter"/>
</dbReference>
<keyword evidence="7 10" id="KW-0808">Transferase</keyword>
<reference evidence="10 11" key="1">
    <citation type="submission" date="2016-10" db="EMBL/GenBank/DDBJ databases">
        <authorList>
            <person name="de Groot N.N."/>
        </authorList>
    </citation>
    <scope>NUCLEOTIDE SEQUENCE [LARGE SCALE GENOMIC DNA]</scope>
    <source>
        <strain evidence="10 11">DSM 3217</strain>
    </source>
</reference>
<dbReference type="InterPro" id="IPR036135">
    <property type="entry name" value="MoeA_linker/N_sf"/>
</dbReference>
<dbReference type="GO" id="GO:0006777">
    <property type="term" value="P:Mo-molybdopterin cofactor biosynthetic process"/>
    <property type="evidence" value="ECO:0007669"/>
    <property type="project" value="UniProtKB-UniRule"/>
</dbReference>
<dbReference type="InterPro" id="IPR036425">
    <property type="entry name" value="MoaB/Mog-like_dom_sf"/>
</dbReference>
<dbReference type="InterPro" id="IPR036688">
    <property type="entry name" value="MoeA_C_domain_IV_sf"/>
</dbReference>
<dbReference type="Pfam" id="PF00994">
    <property type="entry name" value="MoCF_biosynth"/>
    <property type="match status" value="1"/>
</dbReference>
<evidence type="ECO:0000256" key="7">
    <source>
        <dbReference type="RuleBase" id="RU365090"/>
    </source>
</evidence>
<proteinExistence type="inferred from homology"/>
<dbReference type="Gene3D" id="3.90.105.10">
    <property type="entry name" value="Molybdopterin biosynthesis moea protein, domain 2"/>
    <property type="match status" value="1"/>
</dbReference>
<evidence type="ECO:0000313" key="10">
    <source>
        <dbReference type="EMBL" id="SDB22173.1"/>
    </source>
</evidence>
<keyword evidence="7" id="KW-0479">Metal-binding</keyword>
<dbReference type="RefSeq" id="WP_090173895.1">
    <property type="nucleotide sequence ID" value="NZ_FMXR01000011.1"/>
</dbReference>
<accession>A0A1G6BNJ3</accession>
<dbReference type="PANTHER" id="PTHR10192">
    <property type="entry name" value="MOLYBDOPTERIN BIOSYNTHESIS PROTEIN"/>
    <property type="match status" value="1"/>
</dbReference>
<evidence type="ECO:0000256" key="6">
    <source>
        <dbReference type="ARBA" id="ARBA00047317"/>
    </source>
</evidence>
<dbReference type="SMART" id="SM00852">
    <property type="entry name" value="MoCF_biosynth"/>
    <property type="match status" value="1"/>
</dbReference>
<comment type="similarity">
    <text evidence="2 7">Belongs to the MoeA family.</text>
</comment>
<comment type="function">
    <text evidence="1 7">Catalyzes the insertion of molybdate into adenylated molybdopterin with the concomitant release of AMP.</text>
</comment>
<keyword evidence="7" id="KW-0460">Magnesium</keyword>
<dbReference type="GO" id="GO:0061599">
    <property type="term" value="F:molybdopterin molybdotransferase activity"/>
    <property type="evidence" value="ECO:0007669"/>
    <property type="project" value="UniProtKB-UniRule"/>
</dbReference>
<dbReference type="UniPathway" id="UPA00344"/>
<evidence type="ECO:0000256" key="5">
    <source>
        <dbReference type="ARBA" id="ARBA00022505"/>
    </source>
</evidence>
<feature type="domain" description="MoaB/Mog" evidence="9">
    <location>
        <begin position="175"/>
        <end position="312"/>
    </location>
</feature>
<evidence type="ECO:0000313" key="11">
    <source>
        <dbReference type="Proteomes" id="UP000199228"/>
    </source>
</evidence>
<dbReference type="EMBL" id="FMXR01000011">
    <property type="protein sequence ID" value="SDB22173.1"/>
    <property type="molecule type" value="Genomic_DNA"/>
</dbReference>
<evidence type="ECO:0000256" key="8">
    <source>
        <dbReference type="SAM" id="MobiDB-lite"/>
    </source>
</evidence>
<dbReference type="EC" id="2.10.1.1" evidence="3 7"/>
<name>A0A1G6BNJ3_EUBOX</name>
<evidence type="ECO:0000256" key="3">
    <source>
        <dbReference type="ARBA" id="ARBA00013269"/>
    </source>
</evidence>
<evidence type="ECO:0000256" key="2">
    <source>
        <dbReference type="ARBA" id="ARBA00010763"/>
    </source>
</evidence>
<keyword evidence="11" id="KW-1185">Reference proteome</keyword>
<keyword evidence="7" id="KW-0501">Molybdenum cofactor biosynthesis</keyword>
<dbReference type="Pfam" id="PF03453">
    <property type="entry name" value="MoeA_N"/>
    <property type="match status" value="1"/>
</dbReference>
<keyword evidence="5 7" id="KW-0500">Molybdenum</keyword>
<dbReference type="InterPro" id="IPR005110">
    <property type="entry name" value="MoeA_linker/N"/>
</dbReference>
<evidence type="ECO:0000259" key="9">
    <source>
        <dbReference type="SMART" id="SM00852"/>
    </source>
</evidence>
<dbReference type="Gene3D" id="2.170.190.11">
    <property type="entry name" value="Molybdopterin biosynthesis moea protein, domain 3"/>
    <property type="match status" value="1"/>
</dbReference>
<organism evidence="10 11">
    <name type="scientific">Eubacterium oxidoreducens</name>
    <dbReference type="NCBI Taxonomy" id="1732"/>
    <lineage>
        <taxon>Bacteria</taxon>
        <taxon>Bacillati</taxon>
        <taxon>Bacillota</taxon>
        <taxon>Clostridia</taxon>
        <taxon>Eubacteriales</taxon>
        <taxon>Eubacteriaceae</taxon>
        <taxon>Eubacterium</taxon>
    </lineage>
</organism>
<gene>
    <name evidence="10" type="ORF">SAMN02910417_01668</name>
</gene>
<comment type="pathway">
    <text evidence="7">Cofactor biosynthesis; molybdopterin biosynthesis.</text>
</comment>
<dbReference type="AlphaFoldDB" id="A0A1G6BNJ3"/>
<dbReference type="SUPFAM" id="SSF63882">
    <property type="entry name" value="MoeA N-terminal region -like"/>
    <property type="match status" value="1"/>
</dbReference>